<name>A0A9D3SUE3_9TELE</name>
<keyword evidence="2" id="KW-1185">Reference proteome</keyword>
<proteinExistence type="predicted"/>
<dbReference type="Proteomes" id="UP000824219">
    <property type="component" value="Linkage Group LG02"/>
</dbReference>
<comment type="caution">
    <text evidence="1">The sequence shown here is derived from an EMBL/GenBank/DDBJ whole genome shotgun (WGS) entry which is preliminary data.</text>
</comment>
<gene>
    <name evidence="1" type="ORF">KOW79_001926</name>
</gene>
<evidence type="ECO:0000313" key="2">
    <source>
        <dbReference type="Proteomes" id="UP000824219"/>
    </source>
</evidence>
<reference evidence="1 2" key="1">
    <citation type="submission" date="2021-06" db="EMBL/GenBank/DDBJ databases">
        <title>Chromosome-level genome assembly of the red-tail catfish (Hemibagrus wyckioides).</title>
        <authorList>
            <person name="Shao F."/>
        </authorList>
    </citation>
    <scope>NUCLEOTIDE SEQUENCE [LARGE SCALE GENOMIC DNA]</scope>
    <source>
        <strain evidence="1">EC202008001</strain>
        <tissue evidence="1">Blood</tissue>
    </source>
</reference>
<sequence length="68" mass="7596">MATGRRGRKDLPQALDRCCTRPGTWWCPPYISPPNPPPRDDDLFAGFVEMGDELTVSVKCSAQEIECL</sequence>
<dbReference type="AlphaFoldDB" id="A0A9D3SUE3"/>
<dbReference type="EMBL" id="JAHKSW010000002">
    <property type="protein sequence ID" value="KAG7335330.1"/>
    <property type="molecule type" value="Genomic_DNA"/>
</dbReference>
<evidence type="ECO:0000313" key="1">
    <source>
        <dbReference type="EMBL" id="KAG7335330.1"/>
    </source>
</evidence>
<protein>
    <submittedName>
        <fullName evidence="1">Uncharacterized protein</fullName>
    </submittedName>
</protein>
<organism evidence="1 2">
    <name type="scientific">Hemibagrus wyckioides</name>
    <dbReference type="NCBI Taxonomy" id="337641"/>
    <lineage>
        <taxon>Eukaryota</taxon>
        <taxon>Metazoa</taxon>
        <taxon>Chordata</taxon>
        <taxon>Craniata</taxon>
        <taxon>Vertebrata</taxon>
        <taxon>Euteleostomi</taxon>
        <taxon>Actinopterygii</taxon>
        <taxon>Neopterygii</taxon>
        <taxon>Teleostei</taxon>
        <taxon>Ostariophysi</taxon>
        <taxon>Siluriformes</taxon>
        <taxon>Bagridae</taxon>
        <taxon>Hemibagrus</taxon>
    </lineage>
</organism>
<accession>A0A9D3SUE3</accession>